<dbReference type="RefSeq" id="WP_010977132.1">
    <property type="nucleotide sequence ID" value="NC_003103.1"/>
</dbReference>
<dbReference type="EMBL" id="AE006914">
    <property type="protein sequence ID" value="AAL03030.1"/>
    <property type="molecule type" value="Genomic_DNA"/>
</dbReference>
<evidence type="ECO:0000313" key="2">
    <source>
        <dbReference type="Proteomes" id="UP000000816"/>
    </source>
</evidence>
<name>Q92IC8_RICCN</name>
<organism evidence="1 2">
    <name type="scientific">Rickettsia conorii (strain ATCC VR-613 / Malish 7)</name>
    <dbReference type="NCBI Taxonomy" id="272944"/>
    <lineage>
        <taxon>Bacteria</taxon>
        <taxon>Pseudomonadati</taxon>
        <taxon>Pseudomonadota</taxon>
        <taxon>Alphaproteobacteria</taxon>
        <taxon>Rickettsiales</taxon>
        <taxon>Rickettsiaceae</taxon>
        <taxon>Rickettsieae</taxon>
        <taxon>Rickettsia</taxon>
        <taxon>spotted fever group</taxon>
    </lineage>
</organism>
<dbReference type="HOGENOM" id="CLU_070575_0_0_5"/>
<dbReference type="Pfam" id="PF17422">
    <property type="entry name" value="DUF5410"/>
    <property type="match status" value="1"/>
</dbReference>
<proteinExistence type="predicted"/>
<keyword evidence="1" id="KW-0012">Acyltransferase</keyword>
<keyword evidence="1" id="KW-0808">Transferase</keyword>
<dbReference type="GeneID" id="928714"/>
<protein>
    <submittedName>
        <fullName evidence="1">Uncharacterized protein</fullName>
    </submittedName>
</protein>
<reference evidence="1 2" key="1">
    <citation type="journal article" date="2001" name="Science">
        <title>Mechanisms of evolution in Rickettsia conorii and R. prowazekii.</title>
        <authorList>
            <person name="Ogata H."/>
            <person name="Audic S."/>
            <person name="Renesto-Audiffren P."/>
            <person name="Fournier P.-E."/>
            <person name="Barbe V."/>
            <person name="Samson D."/>
            <person name="Roux V."/>
            <person name="Cossart P."/>
            <person name="Weissenbach J."/>
            <person name="Claverie J.-M."/>
            <person name="Raoult D."/>
        </authorList>
    </citation>
    <scope>NUCLEOTIDE SEQUENCE [LARGE SCALE GENOMIC DNA]</scope>
    <source>
        <strain evidence="2">ATCC VR-613 / Malish 7</strain>
    </source>
</reference>
<dbReference type="PIR" id="D97761">
    <property type="entry name" value="D97761"/>
</dbReference>
<dbReference type="Proteomes" id="UP000000816">
    <property type="component" value="Chromosome"/>
</dbReference>
<dbReference type="InterPro" id="IPR020168">
    <property type="entry name" value="Uncharacterised_RP363/RP364"/>
</dbReference>
<dbReference type="AlphaFoldDB" id="Q92IC8"/>
<sequence>MKLKDIMSSCISKPREIEKEYPGLAQKQESGCNVYAGLGCKNQEVQFRNYYELLKKIQQGEITLEVLENLRKLKIDDKKSFLADAAEVISNNMLHELNATIMKHALDLVDSKDAAFLLRRTKEDSIFRDLIYLEAKENRFTVEIDKKGTLKINFPSGILELYKLLIDNFYLKKFEEEALQKKLYQELLPDCKIPFEELIEKKELQKKLYQELLPELLPDCKIPFEELNFCEHFIECLKGFYIKNSLARSIMSLFVSRDVKEHAVCEELLELDTFKKLFEAKMSLYGTSADSKLLVVDYVLNDVQGVYISNLASSNIFLDLVMHSQSHNETIESIEILGNSSEPV</sequence>
<evidence type="ECO:0000313" key="1">
    <source>
        <dbReference type="EMBL" id="AAL03030.1"/>
    </source>
</evidence>
<gene>
    <name evidence="1" type="ordered locus">RC0492</name>
</gene>
<dbReference type="GO" id="GO:0016746">
    <property type="term" value="F:acyltransferase activity"/>
    <property type="evidence" value="ECO:0007669"/>
    <property type="project" value="UniProtKB-KW"/>
</dbReference>
<dbReference type="PATRIC" id="fig|272944.4.peg.563"/>
<accession>Q92IC8</accession>
<dbReference type="KEGG" id="rco:RC0492"/>